<dbReference type="AlphaFoldDB" id="A0A4R6MDJ4"/>
<organism evidence="1 2">
    <name type="scientific">Marinomonas balearica</name>
    <dbReference type="NCBI Taxonomy" id="491947"/>
    <lineage>
        <taxon>Bacteria</taxon>
        <taxon>Pseudomonadati</taxon>
        <taxon>Pseudomonadota</taxon>
        <taxon>Gammaproteobacteria</taxon>
        <taxon>Oceanospirillales</taxon>
        <taxon>Oceanospirillaceae</taxon>
        <taxon>Marinomonas</taxon>
    </lineage>
</organism>
<dbReference type="SUPFAM" id="SSF53474">
    <property type="entry name" value="alpha/beta-Hydrolases"/>
    <property type="match status" value="1"/>
</dbReference>
<dbReference type="OrthoDB" id="8478808at2"/>
<evidence type="ECO:0000313" key="2">
    <source>
        <dbReference type="Proteomes" id="UP000294656"/>
    </source>
</evidence>
<dbReference type="RefSeq" id="WP_133502617.1">
    <property type="nucleotide sequence ID" value="NZ_SNXC01000009.1"/>
</dbReference>
<name>A0A4R6MDJ4_9GAMM</name>
<dbReference type="GO" id="GO:0016787">
    <property type="term" value="F:hydrolase activity"/>
    <property type="evidence" value="ECO:0007669"/>
    <property type="project" value="UniProtKB-KW"/>
</dbReference>
<proteinExistence type="predicted"/>
<comment type="caution">
    <text evidence="1">The sequence shown here is derived from an EMBL/GenBank/DDBJ whole genome shotgun (WGS) entry which is preliminary data.</text>
</comment>
<evidence type="ECO:0000313" key="1">
    <source>
        <dbReference type="EMBL" id="TDO99788.1"/>
    </source>
</evidence>
<dbReference type="InterPro" id="IPR029058">
    <property type="entry name" value="AB_hydrolase_fold"/>
</dbReference>
<dbReference type="EMBL" id="SNXC01000009">
    <property type="protein sequence ID" value="TDO99788.1"/>
    <property type="molecule type" value="Genomic_DNA"/>
</dbReference>
<protein>
    <submittedName>
        <fullName evidence="1">Dienelactone hydrolase</fullName>
    </submittedName>
</protein>
<gene>
    <name evidence="1" type="ORF">DFP79_0791</name>
</gene>
<keyword evidence="1" id="KW-0378">Hydrolase</keyword>
<accession>A0A4R6MDJ4</accession>
<reference evidence="1 2" key="1">
    <citation type="submission" date="2019-03" db="EMBL/GenBank/DDBJ databases">
        <title>Genomic Encyclopedia of Type Strains, Phase III (KMG-III): the genomes of soil and plant-associated and newly described type strains.</title>
        <authorList>
            <person name="Whitman W."/>
        </authorList>
    </citation>
    <scope>NUCLEOTIDE SEQUENCE [LARGE SCALE GENOMIC DNA]</scope>
    <source>
        <strain evidence="1 2">CECT 7378</strain>
    </source>
</reference>
<sequence length="186" mass="21280">MKCIFVSDIFGKTEVLQALAARCAKHYDIIDPYLGGVTFDDEEKAYDYFSTYVGLRSYTQRLQQHIEALTEPVILIGFSVGASAIWALSSEHNNDLNRAQIVRAECFYGSQIRNGTEIIPNFNIRLIFPREEAHFSVDELINALKGKPNVQIERSNYLYGFMNALSKNYDERGKDIYCSRFLDDPI</sequence>
<dbReference type="Proteomes" id="UP000294656">
    <property type="component" value="Unassembled WGS sequence"/>
</dbReference>
<keyword evidence="2" id="KW-1185">Reference proteome</keyword>